<sequence length="204" mass="21203">MTRPTAVHPRAVLFDRDGTLVVDVPYNGDPDRVEAMPTAAAALHLLRSHGIPTGVVTNQSGIGRGIVTPDDVARVNERVDELLGPFDTWCVCPHREDEDCACRKPRPGMLIQAARELGVVPGEVAYIGDIGSDMEAAVAAGVRGVMVPTAFTRLGEILDAPALAPDLLAAVTLLLGAADAIGDDADAGEDAGAVPPGDDREARA</sequence>
<evidence type="ECO:0000256" key="2">
    <source>
        <dbReference type="ARBA" id="ARBA00005628"/>
    </source>
</evidence>
<dbReference type="InterPro" id="IPR006549">
    <property type="entry name" value="HAD-SF_hydro_IIIA"/>
</dbReference>
<dbReference type="PANTHER" id="PTHR42891:SF1">
    <property type="entry name" value="D-GLYCERO-BETA-D-MANNO-HEPTOSE-1,7-BISPHOSPHATE 7-PHOSPHATASE"/>
    <property type="match status" value="1"/>
</dbReference>
<evidence type="ECO:0000256" key="7">
    <source>
        <dbReference type="ARBA" id="ARBA00031828"/>
    </source>
</evidence>
<comment type="similarity">
    <text evidence="2">Belongs to the GmhB family.</text>
</comment>
<name>A0A3M8LBS6_9MICO</name>
<dbReference type="InterPro" id="IPR023214">
    <property type="entry name" value="HAD_sf"/>
</dbReference>
<dbReference type="Pfam" id="PF00702">
    <property type="entry name" value="Hydrolase"/>
    <property type="match status" value="1"/>
</dbReference>
<evidence type="ECO:0000256" key="5">
    <source>
        <dbReference type="ARBA" id="ARBA00022801"/>
    </source>
</evidence>
<evidence type="ECO:0000256" key="3">
    <source>
        <dbReference type="ARBA" id="ARBA00022490"/>
    </source>
</evidence>
<dbReference type="Proteomes" id="UP000279859">
    <property type="component" value="Unassembled WGS sequence"/>
</dbReference>
<dbReference type="InterPro" id="IPR004446">
    <property type="entry name" value="Heptose_bisP_phosphatase"/>
</dbReference>
<dbReference type="PANTHER" id="PTHR42891">
    <property type="entry name" value="D-GLYCERO-BETA-D-MANNO-HEPTOSE-1,7-BISPHOSPHATE 7-PHOSPHATASE"/>
    <property type="match status" value="1"/>
</dbReference>
<dbReference type="GO" id="GO:0005737">
    <property type="term" value="C:cytoplasm"/>
    <property type="evidence" value="ECO:0007669"/>
    <property type="project" value="UniProtKB-SubCell"/>
</dbReference>
<evidence type="ECO:0000256" key="4">
    <source>
        <dbReference type="ARBA" id="ARBA00022723"/>
    </source>
</evidence>
<comment type="caution">
    <text evidence="9">The sequence shown here is derived from an EMBL/GenBank/DDBJ whole genome shotgun (WGS) entry which is preliminary data.</text>
</comment>
<organism evidence="9 10">
    <name type="scientific">Cryobacterium tepidiphilum</name>
    <dbReference type="NCBI Taxonomy" id="2486026"/>
    <lineage>
        <taxon>Bacteria</taxon>
        <taxon>Bacillati</taxon>
        <taxon>Actinomycetota</taxon>
        <taxon>Actinomycetes</taxon>
        <taxon>Micrococcales</taxon>
        <taxon>Microbacteriaceae</taxon>
        <taxon>Cryobacterium</taxon>
    </lineage>
</organism>
<evidence type="ECO:0000313" key="10">
    <source>
        <dbReference type="Proteomes" id="UP000279859"/>
    </source>
</evidence>
<dbReference type="CDD" id="cd07503">
    <property type="entry name" value="HAD_HisB-N"/>
    <property type="match status" value="1"/>
</dbReference>
<evidence type="ECO:0000256" key="6">
    <source>
        <dbReference type="ARBA" id="ARBA00023277"/>
    </source>
</evidence>
<dbReference type="NCBIfam" id="TIGR01656">
    <property type="entry name" value="Histidinol-ppas"/>
    <property type="match status" value="1"/>
</dbReference>
<keyword evidence="4" id="KW-0479">Metal-binding</keyword>
<dbReference type="InterPro" id="IPR036412">
    <property type="entry name" value="HAD-like_sf"/>
</dbReference>
<dbReference type="RefSeq" id="WP_123045856.1">
    <property type="nucleotide sequence ID" value="NZ_RDSR01000011.1"/>
</dbReference>
<protein>
    <recommendedName>
        <fullName evidence="7">D,D-heptose 1,7-bisphosphate phosphatase</fullName>
    </recommendedName>
</protein>
<feature type="region of interest" description="Disordered" evidence="8">
    <location>
        <begin position="185"/>
        <end position="204"/>
    </location>
</feature>
<keyword evidence="3" id="KW-0963">Cytoplasm</keyword>
<comment type="subcellular location">
    <subcellularLocation>
        <location evidence="1">Cytoplasm</location>
    </subcellularLocation>
</comment>
<evidence type="ECO:0000256" key="8">
    <source>
        <dbReference type="SAM" id="MobiDB-lite"/>
    </source>
</evidence>
<evidence type="ECO:0000256" key="1">
    <source>
        <dbReference type="ARBA" id="ARBA00004496"/>
    </source>
</evidence>
<dbReference type="InterPro" id="IPR006543">
    <property type="entry name" value="Histidinol-phos"/>
</dbReference>
<proteinExistence type="inferred from homology"/>
<accession>A0A3M8LBS6</accession>
<dbReference type="NCBIfam" id="TIGR01662">
    <property type="entry name" value="HAD-SF-IIIA"/>
    <property type="match status" value="1"/>
</dbReference>
<dbReference type="EMBL" id="RDSR01000011">
    <property type="protein sequence ID" value="RNE62409.1"/>
    <property type="molecule type" value="Genomic_DNA"/>
</dbReference>
<keyword evidence="10" id="KW-1185">Reference proteome</keyword>
<dbReference type="SUPFAM" id="SSF56784">
    <property type="entry name" value="HAD-like"/>
    <property type="match status" value="1"/>
</dbReference>
<gene>
    <name evidence="9" type="ORF">EEJ31_08400</name>
</gene>
<dbReference type="OrthoDB" id="9781367at2"/>
<keyword evidence="5 9" id="KW-0378">Hydrolase</keyword>
<evidence type="ECO:0000313" key="9">
    <source>
        <dbReference type="EMBL" id="RNE62409.1"/>
    </source>
</evidence>
<reference evidence="9 10" key="1">
    <citation type="submission" date="2018-11" db="EMBL/GenBank/DDBJ databases">
        <title>Cryobacterium sp. nov., isolated from rhizosphere soil of lettuce.</title>
        <authorList>
            <person name="Wang Y."/>
        </authorList>
    </citation>
    <scope>NUCLEOTIDE SEQUENCE [LARGE SCALE GENOMIC DNA]</scope>
    <source>
        <strain evidence="9 10">NEAU-85</strain>
    </source>
</reference>
<dbReference type="GO" id="GO:0046872">
    <property type="term" value="F:metal ion binding"/>
    <property type="evidence" value="ECO:0007669"/>
    <property type="project" value="UniProtKB-KW"/>
</dbReference>
<dbReference type="GO" id="GO:0016791">
    <property type="term" value="F:phosphatase activity"/>
    <property type="evidence" value="ECO:0007669"/>
    <property type="project" value="InterPro"/>
</dbReference>
<dbReference type="GO" id="GO:0005975">
    <property type="term" value="P:carbohydrate metabolic process"/>
    <property type="evidence" value="ECO:0007669"/>
    <property type="project" value="InterPro"/>
</dbReference>
<keyword evidence="6" id="KW-0119">Carbohydrate metabolism</keyword>
<dbReference type="AlphaFoldDB" id="A0A3M8LBS6"/>
<dbReference type="Gene3D" id="3.40.50.1000">
    <property type="entry name" value="HAD superfamily/HAD-like"/>
    <property type="match status" value="1"/>
</dbReference>